<evidence type="ECO:0000313" key="4">
    <source>
        <dbReference type="EMBL" id="PJZ72204.1"/>
    </source>
</evidence>
<dbReference type="CDD" id="cd06583">
    <property type="entry name" value="PGRP"/>
    <property type="match status" value="1"/>
</dbReference>
<feature type="domain" description="N-acetylmuramoyl-L-alanine amidase" evidence="2">
    <location>
        <begin position="288"/>
        <end position="400"/>
    </location>
</feature>
<dbReference type="GO" id="GO:0009253">
    <property type="term" value="P:peptidoglycan catabolic process"/>
    <property type="evidence" value="ECO:0007669"/>
    <property type="project" value="InterPro"/>
</dbReference>
<accession>A0A2M9ZJN0</accession>
<dbReference type="Pfam" id="PF01510">
    <property type="entry name" value="Amidase_2"/>
    <property type="match status" value="2"/>
</dbReference>
<evidence type="ECO:0000256" key="1">
    <source>
        <dbReference type="SAM" id="SignalP"/>
    </source>
</evidence>
<dbReference type="SUPFAM" id="SSF55846">
    <property type="entry name" value="N-acetylmuramoyl-L-alanine amidase-like"/>
    <property type="match status" value="2"/>
</dbReference>
<dbReference type="EMBL" id="NPDZ01000012">
    <property type="protein sequence ID" value="PJZ72204.1"/>
    <property type="molecule type" value="Genomic_DNA"/>
</dbReference>
<comment type="caution">
    <text evidence="4">The sequence shown here is derived from an EMBL/GenBank/DDBJ whole genome shotgun (WGS) entry which is preliminary data.</text>
</comment>
<dbReference type="Gene3D" id="3.40.80.10">
    <property type="entry name" value="Peptidoglycan recognition protein-like"/>
    <property type="match status" value="2"/>
</dbReference>
<organism evidence="4 6">
    <name type="scientific">Leptospira perolatii</name>
    <dbReference type="NCBI Taxonomy" id="2023191"/>
    <lineage>
        <taxon>Bacteria</taxon>
        <taxon>Pseudomonadati</taxon>
        <taxon>Spirochaetota</taxon>
        <taxon>Spirochaetia</taxon>
        <taxon>Leptospirales</taxon>
        <taxon>Leptospiraceae</taxon>
        <taxon>Leptospira</taxon>
    </lineage>
</organism>
<dbReference type="RefSeq" id="WP_100714726.1">
    <property type="nucleotide sequence ID" value="NZ_NPDY01000015.1"/>
</dbReference>
<dbReference type="EMBL" id="NPDY01000015">
    <property type="protein sequence ID" value="PJZ68873.1"/>
    <property type="molecule type" value="Genomic_DNA"/>
</dbReference>
<proteinExistence type="predicted"/>
<dbReference type="OrthoDB" id="339604at2"/>
<protein>
    <submittedName>
        <fullName evidence="4">N-acetylmuramoyl-L-alanine amidase</fullName>
    </submittedName>
</protein>
<dbReference type="InterPro" id="IPR036505">
    <property type="entry name" value="Amidase/PGRP_sf"/>
</dbReference>
<feature type="signal peptide" evidence="1">
    <location>
        <begin position="1"/>
        <end position="31"/>
    </location>
</feature>
<name>A0A2M9ZJN0_9LEPT</name>
<dbReference type="Proteomes" id="UP000231962">
    <property type="component" value="Unassembled WGS sequence"/>
</dbReference>
<evidence type="ECO:0000313" key="3">
    <source>
        <dbReference type="EMBL" id="PJZ68873.1"/>
    </source>
</evidence>
<keyword evidence="5" id="KW-1185">Reference proteome</keyword>
<dbReference type="InterPro" id="IPR002502">
    <property type="entry name" value="Amidase_domain"/>
</dbReference>
<evidence type="ECO:0000313" key="6">
    <source>
        <dbReference type="Proteomes" id="UP000231990"/>
    </source>
</evidence>
<gene>
    <name evidence="3" type="ORF">CH360_14265</name>
    <name evidence="4" type="ORF">CH373_15805</name>
</gene>
<evidence type="ECO:0000259" key="2">
    <source>
        <dbReference type="Pfam" id="PF01510"/>
    </source>
</evidence>
<dbReference type="Proteomes" id="UP000231990">
    <property type="component" value="Unassembled WGS sequence"/>
</dbReference>
<feature type="domain" description="N-acetylmuramoyl-L-alanine amidase" evidence="2">
    <location>
        <begin position="69"/>
        <end position="181"/>
    </location>
</feature>
<reference evidence="5 6" key="1">
    <citation type="submission" date="2017-07" db="EMBL/GenBank/DDBJ databases">
        <title>Leptospira spp. isolated from tropical soils.</title>
        <authorList>
            <person name="Thibeaux R."/>
            <person name="Iraola G."/>
            <person name="Ferres I."/>
            <person name="Bierque E."/>
            <person name="Girault D."/>
            <person name="Soupe-Gilbert M.-E."/>
            <person name="Picardeau M."/>
            <person name="Goarant C."/>
        </authorList>
    </citation>
    <scope>NUCLEOTIDE SEQUENCE [LARGE SCALE GENOMIC DNA]</scope>
    <source>
        <strain evidence="4 6">FH1-B-B1</strain>
        <strain evidence="3 5">FH1-B-C1</strain>
    </source>
</reference>
<feature type="chain" id="PRO_5014709149" evidence="1">
    <location>
        <begin position="32"/>
        <end position="456"/>
    </location>
</feature>
<keyword evidence="1" id="KW-0732">Signal</keyword>
<dbReference type="GO" id="GO:0008745">
    <property type="term" value="F:N-acetylmuramoyl-L-alanine amidase activity"/>
    <property type="evidence" value="ECO:0007669"/>
    <property type="project" value="InterPro"/>
</dbReference>
<sequence>MLKASLFNKRFLLLRVFLVLSTLGCSSQHNSNDEVPLLLASESTESSLVVGQLSAKNSTAILKTRWKFRVSGILLHHTRGLSLEEYMHQASSGGWMVHYAVDKDGKVYAVEDPGGTELKAAPILDPYMLHIVWEGNKEEILKRPVQRKSLVQLVGNLSNQFKIPFTNYDIASKAGIFTHTQAKKKYGRFVDTSDCGMENVLKAILEDLSGKYYPELEWKNRFGPDWVLRKERPFSGPKGEEIEPTYDRGRGTTKTSKIDLESIEKTPDGVQPEDRRLKYNYRGVISADCIVLHFTAIPDYFHTMKVLEKRNLSATFLADKDGKVYQLLDHPLHMAAAATGTNRNCFQVEIVGKDTEMLLSNQKQAEGVAKLVKELSLKYEIPLNNQKIESLNGIYSHTQAKKKWGGSIFLDGKDFDPGEPYMKKIIELVSGTFYEEQDWYDRLGPDWILLFSEFQP</sequence>
<dbReference type="AlphaFoldDB" id="A0A2M9ZJN0"/>
<evidence type="ECO:0000313" key="5">
    <source>
        <dbReference type="Proteomes" id="UP000231962"/>
    </source>
</evidence>